<gene>
    <name evidence="2" type="ORF">GETHED_23780</name>
</gene>
<evidence type="ECO:0000256" key="1">
    <source>
        <dbReference type="SAM" id="MobiDB-lite"/>
    </source>
</evidence>
<dbReference type="EMBL" id="BSDC01000003">
    <property type="protein sequence ID" value="GLH68014.1"/>
    <property type="molecule type" value="Genomic_DNA"/>
</dbReference>
<feature type="region of interest" description="Disordered" evidence="1">
    <location>
        <begin position="21"/>
        <end position="53"/>
    </location>
</feature>
<feature type="region of interest" description="Disordered" evidence="1">
    <location>
        <begin position="100"/>
        <end position="119"/>
    </location>
</feature>
<dbReference type="Proteomes" id="UP001165044">
    <property type="component" value="Unassembled WGS sequence"/>
</dbReference>
<evidence type="ECO:0008006" key="4">
    <source>
        <dbReference type="Google" id="ProtNLM"/>
    </source>
</evidence>
<keyword evidence="3" id="KW-1185">Reference proteome</keyword>
<reference evidence="2" key="1">
    <citation type="journal article" date="2023" name="Antonie Van Leeuwenhoek">
        <title>Mesoterricola silvestris gen. nov., sp. nov., Mesoterricola sediminis sp. nov., Geothrix oryzae sp. nov., Geothrix edaphica sp. nov., Geothrix rubra sp. nov., and Geothrix limicola sp. nov., six novel members of Acidobacteriota isolated from soils.</title>
        <authorList>
            <person name="Itoh H."/>
            <person name="Sugisawa Y."/>
            <person name="Mise K."/>
            <person name="Xu Z."/>
            <person name="Kuniyasu M."/>
            <person name="Ushijima N."/>
            <person name="Kawano K."/>
            <person name="Kobayashi E."/>
            <person name="Shiratori Y."/>
            <person name="Masuda Y."/>
            <person name="Senoo K."/>
        </authorList>
    </citation>
    <scope>NUCLEOTIDE SEQUENCE</scope>
    <source>
        <strain evidence="2">Red802</strain>
    </source>
</reference>
<proteinExistence type="predicted"/>
<accession>A0ABQ5Q0P6</accession>
<evidence type="ECO:0000313" key="2">
    <source>
        <dbReference type="EMBL" id="GLH68014.1"/>
    </source>
</evidence>
<dbReference type="RefSeq" id="WP_285609624.1">
    <property type="nucleotide sequence ID" value="NZ_BSDC01000003.1"/>
</dbReference>
<sequence>MRSMILGATLALIPALVLSAGTPKSRRHSRHSGGPVKTAGEAKAIAERETGGRAVSARRIPLNGASGGWEVDLRVPNEDRGWRCIIDSDTHMVHSKARIDQPGAKGKADGPVRVVKGSR</sequence>
<evidence type="ECO:0000313" key="3">
    <source>
        <dbReference type="Proteomes" id="UP001165044"/>
    </source>
</evidence>
<name>A0ABQ5Q0P6_9BACT</name>
<comment type="caution">
    <text evidence="2">The sequence shown here is derived from an EMBL/GenBank/DDBJ whole genome shotgun (WGS) entry which is preliminary data.</text>
</comment>
<organism evidence="2 3">
    <name type="scientific">Geothrix edaphica</name>
    <dbReference type="NCBI Taxonomy" id="2927976"/>
    <lineage>
        <taxon>Bacteria</taxon>
        <taxon>Pseudomonadati</taxon>
        <taxon>Acidobacteriota</taxon>
        <taxon>Holophagae</taxon>
        <taxon>Holophagales</taxon>
        <taxon>Holophagaceae</taxon>
        <taxon>Geothrix</taxon>
    </lineage>
</organism>
<protein>
    <recommendedName>
        <fullName evidence="4">PepSY domain-containing protein</fullName>
    </recommendedName>
</protein>